<name>F0SL26_RUBBR</name>
<evidence type="ECO:0000313" key="2">
    <source>
        <dbReference type="EMBL" id="ADY60909.1"/>
    </source>
</evidence>
<keyword evidence="1" id="KW-0175">Coiled coil</keyword>
<dbReference type="Proteomes" id="UP000006860">
    <property type="component" value="Chromosome"/>
</dbReference>
<sequence>MSESLARQAALEAVRQQDAMVEAAEEVLVKLADNEDYLPTYEEAVILDRAGFPDGSRARSNRIHVIKAVRNLQATALTAKEREKLAKEIPGEQKAFDADESRIQKQIAALQKELDKLHQNGLAEKKKKLADATQAVERLRDQKNSSGEGSLWPVHAQEKFQRRLAQFRQESREWAAFKKWDTNGRRRIDDLGSDTPLPERQRLLAEHEQEAKRRRAELIDSDPVLSSIRNFYVK</sequence>
<organism evidence="2 3">
    <name type="scientific">Rubinisphaera brasiliensis (strain ATCC 49424 / DSM 5305 / JCM 21570 / IAM 15109 / NBRC 103401 / IFAM 1448)</name>
    <name type="common">Planctomyces brasiliensis</name>
    <dbReference type="NCBI Taxonomy" id="756272"/>
    <lineage>
        <taxon>Bacteria</taxon>
        <taxon>Pseudomonadati</taxon>
        <taxon>Planctomycetota</taxon>
        <taxon>Planctomycetia</taxon>
        <taxon>Planctomycetales</taxon>
        <taxon>Planctomycetaceae</taxon>
        <taxon>Rubinisphaera</taxon>
    </lineage>
</organism>
<dbReference type="EMBL" id="CP002546">
    <property type="protein sequence ID" value="ADY60909.1"/>
    <property type="molecule type" value="Genomic_DNA"/>
</dbReference>
<accession>F0SL26</accession>
<evidence type="ECO:0000313" key="3">
    <source>
        <dbReference type="Proteomes" id="UP000006860"/>
    </source>
</evidence>
<gene>
    <name evidence="2" type="ordered locus">Plabr_3312</name>
</gene>
<evidence type="ECO:0000256" key="1">
    <source>
        <dbReference type="SAM" id="Coils"/>
    </source>
</evidence>
<dbReference type="HOGENOM" id="CLU_1184341_0_0_0"/>
<keyword evidence="3" id="KW-1185">Reference proteome</keyword>
<protein>
    <submittedName>
        <fullName evidence="2">Uncharacterized protein</fullName>
    </submittedName>
</protein>
<dbReference type="RefSeq" id="WP_013629629.1">
    <property type="nucleotide sequence ID" value="NC_015174.1"/>
</dbReference>
<feature type="coiled-coil region" evidence="1">
    <location>
        <begin position="100"/>
        <end position="142"/>
    </location>
</feature>
<dbReference type="KEGG" id="pbs:Plabr_3312"/>
<dbReference type="STRING" id="756272.Plabr_3312"/>
<proteinExistence type="predicted"/>
<dbReference type="AlphaFoldDB" id="F0SL26"/>
<reference evidence="3" key="1">
    <citation type="submission" date="2011-02" db="EMBL/GenBank/DDBJ databases">
        <title>The complete genome of Planctomyces brasiliensis DSM 5305.</title>
        <authorList>
            <person name="Lucas S."/>
            <person name="Copeland A."/>
            <person name="Lapidus A."/>
            <person name="Bruce D."/>
            <person name="Goodwin L."/>
            <person name="Pitluck S."/>
            <person name="Kyrpides N."/>
            <person name="Mavromatis K."/>
            <person name="Pagani I."/>
            <person name="Ivanova N."/>
            <person name="Ovchinnikova G."/>
            <person name="Lu M."/>
            <person name="Detter J.C."/>
            <person name="Han C."/>
            <person name="Land M."/>
            <person name="Hauser L."/>
            <person name="Markowitz V."/>
            <person name="Cheng J.-F."/>
            <person name="Hugenholtz P."/>
            <person name="Woyke T."/>
            <person name="Wu D."/>
            <person name="Tindall B."/>
            <person name="Pomrenke H.G."/>
            <person name="Brambilla E."/>
            <person name="Klenk H.-P."/>
            <person name="Eisen J.A."/>
        </authorList>
    </citation>
    <scope>NUCLEOTIDE SEQUENCE [LARGE SCALE GENOMIC DNA]</scope>
    <source>
        <strain evidence="3">ATCC 49424 / DSM 5305 / JCM 21570 / NBRC 103401 / IFAM 1448</strain>
    </source>
</reference>